<sequence>MALLVQISSRHHKLPVGRTCRWSGPGATSTPLVAGCGAVLRHVLVVAGVTDPSAALLKALLVNGATDLGRPRSEQWFGRVDLAASVVVKGKTAGKDFVEGQLLEEHGKDVFFDQAAGTLKATMVYTDMPGEALQHQVSLVVEAVDDKGAKTVRYGNAGDGAEQKKDMINTVEQVVWKNIPRAYEVTLTVELDGMIIHDHASQPFALVWSVL</sequence>
<evidence type="ECO:0000313" key="2">
    <source>
        <dbReference type="Proteomes" id="UP001287356"/>
    </source>
</evidence>
<dbReference type="InterPro" id="IPR008979">
    <property type="entry name" value="Galactose-bd-like_sf"/>
</dbReference>
<name>A0AAE0TZ18_9PEZI</name>
<dbReference type="GO" id="GO:0004252">
    <property type="term" value="F:serine-type endopeptidase activity"/>
    <property type="evidence" value="ECO:0007669"/>
    <property type="project" value="InterPro"/>
</dbReference>
<protein>
    <submittedName>
        <fullName evidence="1">Uncharacterized protein</fullName>
    </submittedName>
</protein>
<dbReference type="InterPro" id="IPR036852">
    <property type="entry name" value="Peptidase_S8/S53_dom_sf"/>
</dbReference>
<reference evidence="1" key="2">
    <citation type="submission" date="2023-06" db="EMBL/GenBank/DDBJ databases">
        <authorList>
            <consortium name="Lawrence Berkeley National Laboratory"/>
            <person name="Haridas S."/>
            <person name="Hensen N."/>
            <person name="Bonometti L."/>
            <person name="Westerberg I."/>
            <person name="Brannstrom I.O."/>
            <person name="Guillou S."/>
            <person name="Cros-Aarteil S."/>
            <person name="Calhoun S."/>
            <person name="Kuo A."/>
            <person name="Mondo S."/>
            <person name="Pangilinan J."/>
            <person name="Riley R."/>
            <person name="Labutti K."/>
            <person name="Andreopoulos B."/>
            <person name="Lipzen A."/>
            <person name="Chen C."/>
            <person name="Yanf M."/>
            <person name="Daum C."/>
            <person name="Ng V."/>
            <person name="Clum A."/>
            <person name="Steindorff A."/>
            <person name="Ohm R."/>
            <person name="Martin F."/>
            <person name="Silar P."/>
            <person name="Natvig D."/>
            <person name="Lalanne C."/>
            <person name="Gautier V."/>
            <person name="Ament-Velasquez S.L."/>
            <person name="Kruys A."/>
            <person name="Hutchinson M.I."/>
            <person name="Powell A.J."/>
            <person name="Barry K."/>
            <person name="Miller A.N."/>
            <person name="Grigoriev I.V."/>
            <person name="Debuchy R."/>
            <person name="Gladieux P."/>
            <person name="Thoren M.H."/>
            <person name="Johannesson H."/>
        </authorList>
    </citation>
    <scope>NUCLEOTIDE SEQUENCE</scope>
    <source>
        <strain evidence="1">CBS 958.72</strain>
    </source>
</reference>
<comment type="caution">
    <text evidence="1">The sequence shown here is derived from an EMBL/GenBank/DDBJ whole genome shotgun (WGS) entry which is preliminary data.</text>
</comment>
<accession>A0AAE0TZ18</accession>
<dbReference type="Proteomes" id="UP001287356">
    <property type="component" value="Unassembled WGS sequence"/>
</dbReference>
<evidence type="ECO:0000313" key="1">
    <source>
        <dbReference type="EMBL" id="KAK3384669.1"/>
    </source>
</evidence>
<dbReference type="Gene3D" id="2.60.120.380">
    <property type="match status" value="1"/>
</dbReference>
<dbReference type="SUPFAM" id="SSF49785">
    <property type="entry name" value="Galactose-binding domain-like"/>
    <property type="match status" value="1"/>
</dbReference>
<dbReference type="Gene3D" id="3.40.50.200">
    <property type="entry name" value="Peptidase S8/S53 domain"/>
    <property type="match status" value="1"/>
</dbReference>
<gene>
    <name evidence="1" type="ORF">B0T24DRAFT_674409</name>
</gene>
<dbReference type="EMBL" id="JAULSN010000001">
    <property type="protein sequence ID" value="KAK3384669.1"/>
    <property type="molecule type" value="Genomic_DNA"/>
</dbReference>
<organism evidence="1 2">
    <name type="scientific">Lasiosphaeria ovina</name>
    <dbReference type="NCBI Taxonomy" id="92902"/>
    <lineage>
        <taxon>Eukaryota</taxon>
        <taxon>Fungi</taxon>
        <taxon>Dikarya</taxon>
        <taxon>Ascomycota</taxon>
        <taxon>Pezizomycotina</taxon>
        <taxon>Sordariomycetes</taxon>
        <taxon>Sordariomycetidae</taxon>
        <taxon>Sordariales</taxon>
        <taxon>Lasiosphaeriaceae</taxon>
        <taxon>Lasiosphaeria</taxon>
    </lineage>
</organism>
<proteinExistence type="predicted"/>
<reference evidence="1" key="1">
    <citation type="journal article" date="2023" name="Mol. Phylogenet. Evol.">
        <title>Genome-scale phylogeny and comparative genomics of the fungal order Sordariales.</title>
        <authorList>
            <person name="Hensen N."/>
            <person name="Bonometti L."/>
            <person name="Westerberg I."/>
            <person name="Brannstrom I.O."/>
            <person name="Guillou S."/>
            <person name="Cros-Aarteil S."/>
            <person name="Calhoun S."/>
            <person name="Haridas S."/>
            <person name="Kuo A."/>
            <person name="Mondo S."/>
            <person name="Pangilinan J."/>
            <person name="Riley R."/>
            <person name="LaButti K."/>
            <person name="Andreopoulos B."/>
            <person name="Lipzen A."/>
            <person name="Chen C."/>
            <person name="Yan M."/>
            <person name="Daum C."/>
            <person name="Ng V."/>
            <person name="Clum A."/>
            <person name="Steindorff A."/>
            <person name="Ohm R.A."/>
            <person name="Martin F."/>
            <person name="Silar P."/>
            <person name="Natvig D.O."/>
            <person name="Lalanne C."/>
            <person name="Gautier V."/>
            <person name="Ament-Velasquez S.L."/>
            <person name="Kruys A."/>
            <person name="Hutchinson M.I."/>
            <person name="Powell A.J."/>
            <person name="Barry K."/>
            <person name="Miller A.N."/>
            <person name="Grigoriev I.V."/>
            <person name="Debuchy R."/>
            <person name="Gladieux P."/>
            <person name="Hiltunen Thoren M."/>
            <person name="Johannesson H."/>
        </authorList>
    </citation>
    <scope>NUCLEOTIDE SEQUENCE</scope>
    <source>
        <strain evidence="1">CBS 958.72</strain>
    </source>
</reference>
<keyword evidence="2" id="KW-1185">Reference proteome</keyword>
<dbReference type="SUPFAM" id="SSF52743">
    <property type="entry name" value="Subtilisin-like"/>
    <property type="match status" value="1"/>
</dbReference>
<dbReference type="AlphaFoldDB" id="A0AAE0TZ18"/>
<dbReference type="GO" id="GO:0006508">
    <property type="term" value="P:proteolysis"/>
    <property type="evidence" value="ECO:0007669"/>
    <property type="project" value="InterPro"/>
</dbReference>